<protein>
    <submittedName>
        <fullName evidence="2">Uncharacterized protein</fullName>
    </submittedName>
</protein>
<feature type="compositionally biased region" description="Polar residues" evidence="1">
    <location>
        <begin position="1"/>
        <end position="19"/>
    </location>
</feature>
<feature type="compositionally biased region" description="Basic and acidic residues" evidence="1">
    <location>
        <begin position="38"/>
        <end position="50"/>
    </location>
</feature>
<feature type="region of interest" description="Disordered" evidence="1">
    <location>
        <begin position="38"/>
        <end position="110"/>
    </location>
</feature>
<feature type="compositionally biased region" description="Basic and acidic residues" evidence="1">
    <location>
        <begin position="265"/>
        <end position="276"/>
    </location>
</feature>
<accession>A0ABR3YBS9</accession>
<dbReference type="EMBL" id="JAVDPF010000003">
    <property type="protein sequence ID" value="KAL1885307.1"/>
    <property type="molecule type" value="Genomic_DNA"/>
</dbReference>
<sequence length="334" mass="36521">MGSTSVIPSLSGKSCTSKPQIPVILLDSDDEDVEIVEVRSVQEGRSHERATSSGSGTSGAGAGAHRESTSTSTPPSLKRELEQAEWEEEAETKSPHPKRQRSESEDGSHLIPCFFPITTGHFDYEVEPSGLDKLEKAPASEDQGPHPEEHREDDKAPSPYTKEFFIDLADTVASLFPVDSFAAQHGCSSAEVSRAISALVVSPLMDPALYEKVSGGEYSSIEDYGRMMIGIWTDRYRKMVNDENGSEDNDSDSGSSGRALASIKRRSEPQEDAVKMDARHLVMSEVRSSMEGHEPGAEEESVSARHWVERDSFGIYVESEPSMEESGSLLFVEM</sequence>
<evidence type="ECO:0000313" key="2">
    <source>
        <dbReference type="EMBL" id="KAL1885307.1"/>
    </source>
</evidence>
<proteinExistence type="predicted"/>
<reference evidence="2 3" key="1">
    <citation type="journal article" date="2024" name="IMA Fungus">
        <title>IMA Genome - F19 : A genome assembly and annotation guide to empower mycologists, including annotated draft genome sequences of Ceratocystis pirilliformis, Diaporthe australafricana, Fusarium ophioides, Paecilomyces lecythidis, and Sporothrix stenoceras.</title>
        <authorList>
            <person name="Aylward J."/>
            <person name="Wilson A.M."/>
            <person name="Visagie C.M."/>
            <person name="Spraker J."/>
            <person name="Barnes I."/>
            <person name="Buitendag C."/>
            <person name="Ceriani C."/>
            <person name="Del Mar Angel L."/>
            <person name="du Plessis D."/>
            <person name="Fuchs T."/>
            <person name="Gasser K."/>
            <person name="Kramer D."/>
            <person name="Li W."/>
            <person name="Munsamy K."/>
            <person name="Piso A."/>
            <person name="Price J.L."/>
            <person name="Sonnekus B."/>
            <person name="Thomas C."/>
            <person name="van der Nest A."/>
            <person name="van Dijk A."/>
            <person name="van Heerden A."/>
            <person name="van Vuuren N."/>
            <person name="Yilmaz N."/>
            <person name="Duong T.A."/>
            <person name="van der Merwe N.A."/>
            <person name="Wingfield M.J."/>
            <person name="Wingfield B.D."/>
        </authorList>
    </citation>
    <scope>NUCLEOTIDE SEQUENCE [LARGE SCALE GENOMIC DNA]</scope>
    <source>
        <strain evidence="2 3">CMW 18167</strain>
    </source>
</reference>
<feature type="region of interest" description="Disordered" evidence="1">
    <location>
        <begin position="1"/>
        <end position="20"/>
    </location>
</feature>
<dbReference type="Proteomes" id="UP001583193">
    <property type="component" value="Unassembled WGS sequence"/>
</dbReference>
<keyword evidence="3" id="KW-1185">Reference proteome</keyword>
<evidence type="ECO:0000313" key="3">
    <source>
        <dbReference type="Proteomes" id="UP001583193"/>
    </source>
</evidence>
<organism evidence="2 3">
    <name type="scientific">Paecilomyces lecythidis</name>
    <dbReference type="NCBI Taxonomy" id="3004212"/>
    <lineage>
        <taxon>Eukaryota</taxon>
        <taxon>Fungi</taxon>
        <taxon>Dikarya</taxon>
        <taxon>Ascomycota</taxon>
        <taxon>Pezizomycotina</taxon>
        <taxon>Eurotiomycetes</taxon>
        <taxon>Eurotiomycetidae</taxon>
        <taxon>Eurotiales</taxon>
        <taxon>Thermoascaceae</taxon>
        <taxon>Paecilomyces</taxon>
    </lineage>
</organism>
<feature type="region of interest" description="Disordered" evidence="1">
    <location>
        <begin position="135"/>
        <end position="158"/>
    </location>
</feature>
<feature type="region of interest" description="Disordered" evidence="1">
    <location>
        <begin position="243"/>
        <end position="276"/>
    </location>
</feature>
<feature type="compositionally biased region" description="Basic and acidic residues" evidence="1">
    <location>
        <begin position="135"/>
        <end position="156"/>
    </location>
</feature>
<evidence type="ECO:0000256" key="1">
    <source>
        <dbReference type="SAM" id="MobiDB-lite"/>
    </source>
</evidence>
<gene>
    <name evidence="2" type="ORF">Plec18167_001964</name>
</gene>
<comment type="caution">
    <text evidence="2">The sequence shown here is derived from an EMBL/GenBank/DDBJ whole genome shotgun (WGS) entry which is preliminary data.</text>
</comment>
<name>A0ABR3YBS9_9EURO</name>